<comment type="subunit">
    <text evidence="6">Homodimer.</text>
</comment>
<dbReference type="InterPro" id="IPR013740">
    <property type="entry name" value="Redoxin"/>
</dbReference>
<dbReference type="PROSITE" id="PS01265">
    <property type="entry name" value="TPX"/>
    <property type="match status" value="1"/>
</dbReference>
<dbReference type="STRING" id="391587.KAOT1_04585"/>
<dbReference type="CDD" id="cd03014">
    <property type="entry name" value="PRX_Atyp2cys"/>
    <property type="match status" value="1"/>
</dbReference>
<dbReference type="SUPFAM" id="SSF52833">
    <property type="entry name" value="Thioredoxin-like"/>
    <property type="match status" value="1"/>
</dbReference>
<evidence type="ECO:0000256" key="4">
    <source>
        <dbReference type="ARBA" id="ARBA00023157"/>
    </source>
</evidence>
<dbReference type="PROSITE" id="PS51352">
    <property type="entry name" value="THIOREDOXIN_2"/>
    <property type="match status" value="1"/>
</dbReference>
<comment type="catalytic activity">
    <reaction evidence="6">
        <text>a hydroperoxide + [thioredoxin]-dithiol = an alcohol + [thioredoxin]-disulfide + H2O</text>
        <dbReference type="Rhea" id="RHEA:62620"/>
        <dbReference type="Rhea" id="RHEA-COMP:10698"/>
        <dbReference type="Rhea" id="RHEA-COMP:10700"/>
        <dbReference type="ChEBI" id="CHEBI:15377"/>
        <dbReference type="ChEBI" id="CHEBI:29950"/>
        <dbReference type="ChEBI" id="CHEBI:30879"/>
        <dbReference type="ChEBI" id="CHEBI:35924"/>
        <dbReference type="ChEBI" id="CHEBI:50058"/>
        <dbReference type="EC" id="1.11.1.24"/>
    </reaction>
</comment>
<dbReference type="Proteomes" id="UP000002945">
    <property type="component" value="Unassembled WGS sequence"/>
</dbReference>
<dbReference type="NCBIfam" id="NF001808">
    <property type="entry name" value="PRK00522.1"/>
    <property type="match status" value="1"/>
</dbReference>
<evidence type="ECO:0000256" key="3">
    <source>
        <dbReference type="ARBA" id="ARBA00023002"/>
    </source>
</evidence>
<dbReference type="Pfam" id="PF08534">
    <property type="entry name" value="Redoxin"/>
    <property type="match status" value="1"/>
</dbReference>
<gene>
    <name evidence="6" type="primary">tpx</name>
    <name evidence="8" type="ORF">KAOT1_04585</name>
</gene>
<comment type="function">
    <text evidence="6">Thiol-specific peroxidase that catalyzes the reduction of hydrogen peroxide and organic hydroperoxides to water and alcohols, respectively. Plays a role in cell protection against oxidative stress by detoxifying peroxides.</text>
</comment>
<feature type="disulfide bond" description="Redox-active" evidence="6">
    <location>
        <begin position="60"/>
        <end position="94"/>
    </location>
</feature>
<dbReference type="InterPro" id="IPR018219">
    <property type="entry name" value="Tpx_CS"/>
</dbReference>
<keyword evidence="5 6" id="KW-0676">Redox-active center</keyword>
<dbReference type="InterPro" id="IPR036249">
    <property type="entry name" value="Thioredoxin-like_sf"/>
</dbReference>
<comment type="similarity">
    <text evidence="6">Belongs to the peroxiredoxin family. Tpx subfamily.</text>
</comment>
<sequence length="168" mass="18503">MATVKLGENEFQTSGNLPNVGDKAPDFKLTTVDLDTKSLSDYKGSRVILNIFPSIDTSVCATSVRTFDKEVAELDNTKLLCISHDLPFAHSRFCKEEGLENLEALSDFRDGSFGKTYGLDLLNGPMQKLHSRVVIVLDEEGTVIHTEQVPNIADQPKYSKVLEILGNA</sequence>
<protein>
    <recommendedName>
        <fullName evidence="6">Thiol peroxidase</fullName>
        <shortName evidence="6">Tpx</shortName>
        <ecNumber evidence="6">1.11.1.24</ecNumber>
    </recommendedName>
    <alternativeName>
        <fullName evidence="6">Peroxiredoxin tpx</fullName>
        <shortName evidence="6">Prx</shortName>
    </alternativeName>
    <alternativeName>
        <fullName evidence="6">Thioredoxin peroxidase</fullName>
    </alternativeName>
    <alternativeName>
        <fullName evidence="6">Thioredoxin-dependent peroxiredoxin</fullName>
    </alternativeName>
</protein>
<keyword evidence="2 6" id="KW-0049">Antioxidant</keyword>
<evidence type="ECO:0000259" key="7">
    <source>
        <dbReference type="PROSITE" id="PS51352"/>
    </source>
</evidence>
<comment type="caution">
    <text evidence="8">The sequence shown here is derived from an EMBL/GenBank/DDBJ whole genome shotgun (WGS) entry which is preliminary data.</text>
</comment>
<keyword evidence="3 6" id="KW-0560">Oxidoreductase</keyword>
<dbReference type="EC" id="1.11.1.24" evidence="6"/>
<name>A9EC02_9FLAO</name>
<dbReference type="HOGENOM" id="CLU_042529_12_2_10"/>
<evidence type="ECO:0000313" key="9">
    <source>
        <dbReference type="Proteomes" id="UP000002945"/>
    </source>
</evidence>
<dbReference type="EMBL" id="ABIB01000018">
    <property type="protein sequence ID" value="EDP94418.1"/>
    <property type="molecule type" value="Genomic_DNA"/>
</dbReference>
<dbReference type="AlphaFoldDB" id="A9EC02"/>
<evidence type="ECO:0000313" key="8">
    <source>
        <dbReference type="EMBL" id="EDP94418.1"/>
    </source>
</evidence>
<dbReference type="PANTHER" id="PTHR43110">
    <property type="entry name" value="THIOL PEROXIDASE"/>
    <property type="match status" value="1"/>
</dbReference>
<dbReference type="HAMAP" id="MF_00269">
    <property type="entry name" value="Tpx"/>
    <property type="match status" value="1"/>
</dbReference>
<dbReference type="GO" id="GO:0008379">
    <property type="term" value="F:thioredoxin peroxidase activity"/>
    <property type="evidence" value="ECO:0007669"/>
    <property type="project" value="UniProtKB-UniRule"/>
</dbReference>
<comment type="miscellaneous">
    <text evidence="6">The active site is a conserved redox-active cysteine residue, the peroxidatic cysteine (C(P)), which makes the nucleophilic attack on the peroxide substrate. The peroxide oxidizes the C(P)-SH to cysteine sulfenic acid (C(P)-SOH), which then reacts with another cysteine residue, the resolving cysteine (C(R)), to form a disulfide bridge. The disulfide is subsequently reduced by an appropriate electron donor to complete the catalytic cycle. In this atypical 2-Cys peroxiredoxin, C(R) is present in the same subunit to form an intramolecular disulfide. The disulfide is subsequently reduced by thioredoxin.</text>
</comment>
<evidence type="ECO:0000256" key="5">
    <source>
        <dbReference type="ARBA" id="ARBA00023284"/>
    </source>
</evidence>
<feature type="active site" description="Cysteine sulfenic acid (-SOH) intermediate" evidence="6">
    <location>
        <position position="60"/>
    </location>
</feature>
<evidence type="ECO:0000256" key="1">
    <source>
        <dbReference type="ARBA" id="ARBA00022559"/>
    </source>
</evidence>
<dbReference type="RefSeq" id="WP_007093488.1">
    <property type="nucleotide sequence ID" value="NZ_CP142125.1"/>
</dbReference>
<reference evidence="8 9" key="1">
    <citation type="journal article" date="2011" name="J. Bacteriol.">
        <title>Genome sequence of the algicidal bacterium Kordia algicida OT-1.</title>
        <authorList>
            <person name="Lee H.S."/>
            <person name="Kang S.G."/>
            <person name="Kwon K.K."/>
            <person name="Lee J.H."/>
            <person name="Kim S.J."/>
        </authorList>
    </citation>
    <scope>NUCLEOTIDE SEQUENCE [LARGE SCALE GENOMIC DNA]</scope>
    <source>
        <strain evidence="8 9">OT-1</strain>
    </source>
</reference>
<dbReference type="PANTHER" id="PTHR43110:SF1">
    <property type="entry name" value="THIOL PEROXIDASE"/>
    <property type="match status" value="1"/>
</dbReference>
<dbReference type="OrthoDB" id="9781543at2"/>
<feature type="domain" description="Thioredoxin" evidence="7">
    <location>
        <begin position="18"/>
        <end position="167"/>
    </location>
</feature>
<keyword evidence="1 6" id="KW-0575">Peroxidase</keyword>
<dbReference type="eggNOG" id="COG2077">
    <property type="taxonomic scope" value="Bacteria"/>
</dbReference>
<dbReference type="InterPro" id="IPR002065">
    <property type="entry name" value="TPX"/>
</dbReference>
<accession>A9EC02</accession>
<proteinExistence type="inferred from homology"/>
<keyword evidence="4 6" id="KW-1015">Disulfide bond</keyword>
<dbReference type="InterPro" id="IPR050455">
    <property type="entry name" value="Tpx_Peroxidase_subfamily"/>
</dbReference>
<organism evidence="8 9">
    <name type="scientific">Kordia algicida OT-1</name>
    <dbReference type="NCBI Taxonomy" id="391587"/>
    <lineage>
        <taxon>Bacteria</taxon>
        <taxon>Pseudomonadati</taxon>
        <taxon>Bacteroidota</taxon>
        <taxon>Flavobacteriia</taxon>
        <taxon>Flavobacteriales</taxon>
        <taxon>Flavobacteriaceae</taxon>
        <taxon>Kordia</taxon>
    </lineage>
</organism>
<dbReference type="InterPro" id="IPR013766">
    <property type="entry name" value="Thioredoxin_domain"/>
</dbReference>
<evidence type="ECO:0000256" key="6">
    <source>
        <dbReference type="HAMAP-Rule" id="MF_00269"/>
    </source>
</evidence>
<keyword evidence="9" id="KW-1185">Reference proteome</keyword>
<dbReference type="Gene3D" id="3.40.30.10">
    <property type="entry name" value="Glutaredoxin"/>
    <property type="match status" value="1"/>
</dbReference>
<evidence type="ECO:0000256" key="2">
    <source>
        <dbReference type="ARBA" id="ARBA00022862"/>
    </source>
</evidence>